<name>A0ABV5NX55_9ACTN</name>
<evidence type="ECO:0000313" key="2">
    <source>
        <dbReference type="EMBL" id="MFB9474896.1"/>
    </source>
</evidence>
<dbReference type="InterPro" id="IPR041581">
    <property type="entry name" value="Glyoxalase_6"/>
</dbReference>
<comment type="caution">
    <text evidence="2">The sequence shown here is derived from an EMBL/GenBank/DDBJ whole genome shotgun (WGS) entry which is preliminary data.</text>
</comment>
<dbReference type="Proteomes" id="UP001589568">
    <property type="component" value="Unassembled WGS sequence"/>
</dbReference>
<sequence>MQRPVLGSLLLSSTDPERLRTWYATALDPSDSTEVNGYRVLKFGDFYLFIDTRQDIADKNPEPGRVILNFDVPDARAVAARMEQAGTQWLADLEDRDGSLFATAIDPDGNYVQIIELSEEHRQASS</sequence>
<dbReference type="InterPro" id="IPR037523">
    <property type="entry name" value="VOC_core"/>
</dbReference>
<evidence type="ECO:0000313" key="3">
    <source>
        <dbReference type="Proteomes" id="UP001589568"/>
    </source>
</evidence>
<dbReference type="Gene3D" id="3.10.180.10">
    <property type="entry name" value="2,3-Dihydroxybiphenyl 1,2-Dioxygenase, domain 1"/>
    <property type="match status" value="1"/>
</dbReference>
<dbReference type="SUPFAM" id="SSF54593">
    <property type="entry name" value="Glyoxalase/Bleomycin resistance protein/Dihydroxybiphenyl dioxygenase"/>
    <property type="match status" value="1"/>
</dbReference>
<protein>
    <submittedName>
        <fullName evidence="2">VOC family protein</fullName>
    </submittedName>
</protein>
<dbReference type="Pfam" id="PF18029">
    <property type="entry name" value="Glyoxalase_6"/>
    <property type="match status" value="1"/>
</dbReference>
<dbReference type="PROSITE" id="PS51819">
    <property type="entry name" value="VOC"/>
    <property type="match status" value="1"/>
</dbReference>
<proteinExistence type="predicted"/>
<reference evidence="2 3" key="1">
    <citation type="submission" date="2024-09" db="EMBL/GenBank/DDBJ databases">
        <authorList>
            <person name="Sun Q."/>
            <person name="Mori K."/>
        </authorList>
    </citation>
    <scope>NUCLEOTIDE SEQUENCE [LARGE SCALE GENOMIC DNA]</scope>
    <source>
        <strain evidence="2 3">JCM 3324</strain>
    </source>
</reference>
<organism evidence="2 3">
    <name type="scientific">Nonomuraea salmonea</name>
    <dbReference type="NCBI Taxonomy" id="46181"/>
    <lineage>
        <taxon>Bacteria</taxon>
        <taxon>Bacillati</taxon>
        <taxon>Actinomycetota</taxon>
        <taxon>Actinomycetes</taxon>
        <taxon>Streptosporangiales</taxon>
        <taxon>Streptosporangiaceae</taxon>
        <taxon>Nonomuraea</taxon>
    </lineage>
</organism>
<dbReference type="InterPro" id="IPR029068">
    <property type="entry name" value="Glyas_Bleomycin-R_OHBP_Dase"/>
</dbReference>
<feature type="domain" description="VOC" evidence="1">
    <location>
        <begin position="5"/>
        <end position="117"/>
    </location>
</feature>
<dbReference type="CDD" id="cd06587">
    <property type="entry name" value="VOC"/>
    <property type="match status" value="1"/>
</dbReference>
<dbReference type="EMBL" id="JBHMCF010000040">
    <property type="protein sequence ID" value="MFB9474896.1"/>
    <property type="molecule type" value="Genomic_DNA"/>
</dbReference>
<evidence type="ECO:0000259" key="1">
    <source>
        <dbReference type="PROSITE" id="PS51819"/>
    </source>
</evidence>
<keyword evidence="3" id="KW-1185">Reference proteome</keyword>
<dbReference type="RefSeq" id="WP_364368340.1">
    <property type="nucleotide sequence ID" value="NZ_JBHMCF010000040.1"/>
</dbReference>
<gene>
    <name evidence="2" type="ORF">ACFFR3_35835</name>
</gene>
<accession>A0ABV5NX55</accession>